<keyword evidence="2" id="KW-1185">Reference proteome</keyword>
<name>A0A8T3AZY0_DENNO</name>
<protein>
    <submittedName>
        <fullName evidence="1">Uncharacterized protein</fullName>
    </submittedName>
</protein>
<accession>A0A8T3AZY0</accession>
<comment type="caution">
    <text evidence="1">The sequence shown here is derived from an EMBL/GenBank/DDBJ whole genome shotgun (WGS) entry which is preliminary data.</text>
</comment>
<evidence type="ECO:0000313" key="1">
    <source>
        <dbReference type="EMBL" id="KAI0501488.1"/>
    </source>
</evidence>
<organism evidence="1 2">
    <name type="scientific">Dendrobium nobile</name>
    <name type="common">Orchid</name>
    <dbReference type="NCBI Taxonomy" id="94219"/>
    <lineage>
        <taxon>Eukaryota</taxon>
        <taxon>Viridiplantae</taxon>
        <taxon>Streptophyta</taxon>
        <taxon>Embryophyta</taxon>
        <taxon>Tracheophyta</taxon>
        <taxon>Spermatophyta</taxon>
        <taxon>Magnoliopsida</taxon>
        <taxon>Liliopsida</taxon>
        <taxon>Asparagales</taxon>
        <taxon>Orchidaceae</taxon>
        <taxon>Epidendroideae</taxon>
        <taxon>Malaxideae</taxon>
        <taxon>Dendrobiinae</taxon>
        <taxon>Dendrobium</taxon>
    </lineage>
</organism>
<dbReference type="AlphaFoldDB" id="A0A8T3AZY0"/>
<gene>
    <name evidence="1" type="ORF">KFK09_016433</name>
</gene>
<reference evidence="1" key="1">
    <citation type="journal article" date="2022" name="Front. Genet.">
        <title>Chromosome-Scale Assembly of the Dendrobium nobile Genome Provides Insights Into the Molecular Mechanism of the Biosynthesis of the Medicinal Active Ingredient of Dendrobium.</title>
        <authorList>
            <person name="Xu Q."/>
            <person name="Niu S.-C."/>
            <person name="Li K.-L."/>
            <person name="Zheng P.-J."/>
            <person name="Zhang X.-J."/>
            <person name="Jia Y."/>
            <person name="Liu Y."/>
            <person name="Niu Y.-X."/>
            <person name="Yu L.-H."/>
            <person name="Chen D.-F."/>
            <person name="Zhang G.-Q."/>
        </authorList>
    </citation>
    <scope>NUCLEOTIDE SEQUENCE</scope>
    <source>
        <tissue evidence="1">Leaf</tissue>
    </source>
</reference>
<evidence type="ECO:0000313" key="2">
    <source>
        <dbReference type="Proteomes" id="UP000829196"/>
    </source>
</evidence>
<proteinExistence type="predicted"/>
<dbReference type="EMBL" id="JAGYWB010000012">
    <property type="protein sequence ID" value="KAI0501488.1"/>
    <property type="molecule type" value="Genomic_DNA"/>
</dbReference>
<dbReference type="Proteomes" id="UP000829196">
    <property type="component" value="Unassembled WGS sequence"/>
</dbReference>
<sequence>MSDFRSTTNKRRASTRLPTIVGFPPDKGLFDLHRPPTTIILTSFSNYGLFDLGRQTKIFLTFVTRQLRSFRPLSPDNGLSNLRHSPTMVLSTSVTRQRSF</sequence>